<keyword evidence="6 10" id="KW-0732">Signal</keyword>
<evidence type="ECO:0000259" key="11">
    <source>
        <dbReference type="Pfam" id="PF00150"/>
    </source>
</evidence>
<dbReference type="PANTHER" id="PTHR31451">
    <property type="match status" value="1"/>
</dbReference>
<dbReference type="InterPro" id="IPR017853">
    <property type="entry name" value="GH"/>
</dbReference>
<dbReference type="GO" id="GO:0005576">
    <property type="term" value="C:extracellular region"/>
    <property type="evidence" value="ECO:0007669"/>
    <property type="project" value="UniProtKB-SubCell"/>
</dbReference>
<dbReference type="EMBL" id="MU151069">
    <property type="protein sequence ID" value="KAF9452698.1"/>
    <property type="molecule type" value="Genomic_DNA"/>
</dbReference>
<sequence length="425" mass="48158">MRFSLVYLLVSLVTFIFAKKASNVPKGFATTQGRNFEVDGKPFAFVGANSYWLPLLTSKEDVEATFKEMQAGGVKVVRTWGFNAINGSELAGALQSGLTYYQVWNSTEWVLNDGPQGLQRLDYVVETAGKYGIKLIVAFTNNWVGYGGTELYINWITGAGKTHDVFYTDRRIVSSYQRYVQTIVNRYKHSPNIFAWELMNEARCSGDLPAGPNCVPGSNTLHTWYQEQSEFVRDLDSHHMITTGGEGHFYWKTPVGYWWNNTWISDYNYNGQAGEDFDLDLQLENIDFGTYHIYAQYWYPLLDFPGSNWTTKSWGLEWIQQHADAAKKANKPVILEEFGLSGYDNKTDAYPEWVDLALKTEHGGIMPWQFGVNGLKESGGNRLIKYADALIDGASPDDGLAIYRNQTFLWNVFTNAAKVQASRFS</sequence>
<evidence type="ECO:0000256" key="1">
    <source>
        <dbReference type="ARBA" id="ARBA00001678"/>
    </source>
</evidence>
<dbReference type="Pfam" id="PF00150">
    <property type="entry name" value="Cellulase"/>
    <property type="match status" value="1"/>
</dbReference>
<evidence type="ECO:0000313" key="13">
    <source>
        <dbReference type="Proteomes" id="UP000807342"/>
    </source>
</evidence>
<evidence type="ECO:0000256" key="5">
    <source>
        <dbReference type="ARBA" id="ARBA00022525"/>
    </source>
</evidence>
<dbReference type="GO" id="GO:0046355">
    <property type="term" value="P:mannan catabolic process"/>
    <property type="evidence" value="ECO:0007669"/>
    <property type="project" value="UniProtKB-ARBA"/>
</dbReference>
<dbReference type="InterPro" id="IPR045053">
    <property type="entry name" value="MAN-like"/>
</dbReference>
<keyword evidence="5" id="KW-0964">Secreted</keyword>
<dbReference type="GO" id="GO:0016985">
    <property type="term" value="F:mannan endo-1,4-beta-mannosidase activity"/>
    <property type="evidence" value="ECO:0007669"/>
    <property type="project" value="UniProtKB-EC"/>
</dbReference>
<evidence type="ECO:0000256" key="3">
    <source>
        <dbReference type="ARBA" id="ARBA00005641"/>
    </source>
</evidence>
<dbReference type="Proteomes" id="UP000807342">
    <property type="component" value="Unassembled WGS sequence"/>
</dbReference>
<dbReference type="EC" id="3.2.1.78" evidence="4"/>
<protein>
    <recommendedName>
        <fullName evidence="4">mannan endo-1,4-beta-mannosidase</fullName>
        <ecNumber evidence="4">3.2.1.78</ecNumber>
    </recommendedName>
</protein>
<feature type="chain" id="PRO_5040268473" description="mannan endo-1,4-beta-mannosidase" evidence="10">
    <location>
        <begin position="19"/>
        <end position="425"/>
    </location>
</feature>
<keyword evidence="7 9" id="KW-0378">Hydrolase</keyword>
<dbReference type="OrthoDB" id="406631at2759"/>
<evidence type="ECO:0000256" key="4">
    <source>
        <dbReference type="ARBA" id="ARBA00012706"/>
    </source>
</evidence>
<keyword evidence="13" id="KW-1185">Reference proteome</keyword>
<comment type="catalytic activity">
    <reaction evidence="1">
        <text>Random hydrolysis of (1-&gt;4)-beta-D-mannosidic linkages in mannans, galactomannans and glucomannans.</text>
        <dbReference type="EC" id="3.2.1.78"/>
    </reaction>
</comment>
<comment type="subcellular location">
    <subcellularLocation>
        <location evidence="2">Secreted</location>
    </subcellularLocation>
</comment>
<accession>A0A9P5XKU2</accession>
<dbReference type="InterPro" id="IPR001547">
    <property type="entry name" value="Glyco_hydro_5"/>
</dbReference>
<feature type="domain" description="Glycoside hydrolase family 5" evidence="11">
    <location>
        <begin position="39"/>
        <end position="371"/>
    </location>
</feature>
<proteinExistence type="inferred from homology"/>
<keyword evidence="8 9" id="KW-0326">Glycosidase</keyword>
<evidence type="ECO:0000256" key="8">
    <source>
        <dbReference type="ARBA" id="ARBA00023295"/>
    </source>
</evidence>
<dbReference type="AlphaFoldDB" id="A0A9P5XKU2"/>
<feature type="signal peptide" evidence="10">
    <location>
        <begin position="1"/>
        <end position="18"/>
    </location>
</feature>
<organism evidence="12 13">
    <name type="scientific">Macrolepiota fuliginosa MF-IS2</name>
    <dbReference type="NCBI Taxonomy" id="1400762"/>
    <lineage>
        <taxon>Eukaryota</taxon>
        <taxon>Fungi</taxon>
        <taxon>Dikarya</taxon>
        <taxon>Basidiomycota</taxon>
        <taxon>Agaricomycotina</taxon>
        <taxon>Agaricomycetes</taxon>
        <taxon>Agaricomycetidae</taxon>
        <taxon>Agaricales</taxon>
        <taxon>Agaricineae</taxon>
        <taxon>Agaricaceae</taxon>
        <taxon>Macrolepiota</taxon>
    </lineage>
</organism>
<evidence type="ECO:0000313" key="12">
    <source>
        <dbReference type="EMBL" id="KAF9452698.1"/>
    </source>
</evidence>
<reference evidence="12" key="1">
    <citation type="submission" date="2020-11" db="EMBL/GenBank/DDBJ databases">
        <authorList>
            <consortium name="DOE Joint Genome Institute"/>
            <person name="Ahrendt S."/>
            <person name="Riley R."/>
            <person name="Andreopoulos W."/>
            <person name="Labutti K."/>
            <person name="Pangilinan J."/>
            <person name="Ruiz-Duenas F.J."/>
            <person name="Barrasa J.M."/>
            <person name="Sanchez-Garcia M."/>
            <person name="Camarero S."/>
            <person name="Miyauchi S."/>
            <person name="Serrano A."/>
            <person name="Linde D."/>
            <person name="Babiker R."/>
            <person name="Drula E."/>
            <person name="Ayuso-Fernandez I."/>
            <person name="Pacheco R."/>
            <person name="Padilla G."/>
            <person name="Ferreira P."/>
            <person name="Barriuso J."/>
            <person name="Kellner H."/>
            <person name="Castanera R."/>
            <person name="Alfaro M."/>
            <person name="Ramirez L."/>
            <person name="Pisabarro A.G."/>
            <person name="Kuo A."/>
            <person name="Tritt A."/>
            <person name="Lipzen A."/>
            <person name="He G."/>
            <person name="Yan M."/>
            <person name="Ng V."/>
            <person name="Cullen D."/>
            <person name="Martin F."/>
            <person name="Rosso M.-N."/>
            <person name="Henrissat B."/>
            <person name="Hibbett D."/>
            <person name="Martinez A.T."/>
            <person name="Grigoriev I.V."/>
        </authorList>
    </citation>
    <scope>NUCLEOTIDE SEQUENCE</scope>
    <source>
        <strain evidence="12">MF-IS2</strain>
    </source>
</reference>
<gene>
    <name evidence="12" type="ORF">P691DRAFT_803817</name>
</gene>
<name>A0A9P5XKU2_9AGAR</name>
<evidence type="ECO:0000256" key="9">
    <source>
        <dbReference type="RuleBase" id="RU361153"/>
    </source>
</evidence>
<dbReference type="SUPFAM" id="SSF51445">
    <property type="entry name" value="(Trans)glycosidases"/>
    <property type="match status" value="1"/>
</dbReference>
<dbReference type="PANTHER" id="PTHR31451:SF39">
    <property type="entry name" value="MANNAN ENDO-1,4-BETA-MANNOSIDASE 1"/>
    <property type="match status" value="1"/>
</dbReference>
<comment type="caution">
    <text evidence="12">The sequence shown here is derived from an EMBL/GenBank/DDBJ whole genome shotgun (WGS) entry which is preliminary data.</text>
</comment>
<evidence type="ECO:0000256" key="7">
    <source>
        <dbReference type="ARBA" id="ARBA00022801"/>
    </source>
</evidence>
<comment type="similarity">
    <text evidence="3 9">Belongs to the glycosyl hydrolase 5 (cellulase A) family.</text>
</comment>
<evidence type="ECO:0000256" key="6">
    <source>
        <dbReference type="ARBA" id="ARBA00022729"/>
    </source>
</evidence>
<dbReference type="Gene3D" id="3.20.20.80">
    <property type="entry name" value="Glycosidases"/>
    <property type="match status" value="1"/>
</dbReference>
<evidence type="ECO:0000256" key="10">
    <source>
        <dbReference type="SAM" id="SignalP"/>
    </source>
</evidence>
<evidence type="ECO:0000256" key="2">
    <source>
        <dbReference type="ARBA" id="ARBA00004613"/>
    </source>
</evidence>